<feature type="region of interest" description="Disordered" evidence="1">
    <location>
        <begin position="462"/>
        <end position="481"/>
    </location>
</feature>
<dbReference type="InParanoid" id="A0A409Y139"/>
<dbReference type="PANTHER" id="PTHR37542">
    <property type="entry name" value="HELO DOMAIN-CONTAINING PROTEIN-RELATED"/>
    <property type="match status" value="1"/>
</dbReference>
<dbReference type="STRING" id="231916.A0A409Y139"/>
<dbReference type="AlphaFoldDB" id="A0A409Y139"/>
<dbReference type="EMBL" id="NHYE01001332">
    <property type="protein sequence ID" value="PPQ96754.1"/>
    <property type="molecule type" value="Genomic_DNA"/>
</dbReference>
<reference evidence="3 4" key="1">
    <citation type="journal article" date="2018" name="Evol. Lett.">
        <title>Horizontal gene cluster transfer increased hallucinogenic mushroom diversity.</title>
        <authorList>
            <person name="Reynolds H.T."/>
            <person name="Vijayakumar V."/>
            <person name="Gluck-Thaler E."/>
            <person name="Korotkin H.B."/>
            <person name="Matheny P.B."/>
            <person name="Slot J.C."/>
        </authorList>
    </citation>
    <scope>NUCLEOTIDE SEQUENCE [LARGE SCALE GENOMIC DNA]</scope>
    <source>
        <strain evidence="3 4">SRW20</strain>
    </source>
</reference>
<dbReference type="GO" id="GO:0005524">
    <property type="term" value="F:ATP binding"/>
    <property type="evidence" value="ECO:0007669"/>
    <property type="project" value="InterPro"/>
</dbReference>
<dbReference type="Pfam" id="PF00069">
    <property type="entry name" value="Pkinase"/>
    <property type="match status" value="1"/>
</dbReference>
<dbReference type="InterPro" id="IPR000719">
    <property type="entry name" value="Prot_kinase_dom"/>
</dbReference>
<feature type="domain" description="Protein kinase" evidence="2">
    <location>
        <begin position="193"/>
        <end position="494"/>
    </location>
</feature>
<accession>A0A409Y139</accession>
<dbReference type="Proteomes" id="UP000284706">
    <property type="component" value="Unassembled WGS sequence"/>
</dbReference>
<protein>
    <recommendedName>
        <fullName evidence="2">Protein kinase domain-containing protein</fullName>
    </recommendedName>
</protein>
<proteinExistence type="predicted"/>
<dbReference type="InterPro" id="IPR011009">
    <property type="entry name" value="Kinase-like_dom_sf"/>
</dbReference>
<dbReference type="Gene3D" id="1.10.510.10">
    <property type="entry name" value="Transferase(Phosphotransferase) domain 1"/>
    <property type="match status" value="1"/>
</dbReference>
<organism evidence="3 4">
    <name type="scientific">Gymnopilus dilepis</name>
    <dbReference type="NCBI Taxonomy" id="231916"/>
    <lineage>
        <taxon>Eukaryota</taxon>
        <taxon>Fungi</taxon>
        <taxon>Dikarya</taxon>
        <taxon>Basidiomycota</taxon>
        <taxon>Agaricomycotina</taxon>
        <taxon>Agaricomycetes</taxon>
        <taxon>Agaricomycetidae</taxon>
        <taxon>Agaricales</taxon>
        <taxon>Agaricineae</taxon>
        <taxon>Hymenogastraceae</taxon>
        <taxon>Gymnopilus</taxon>
    </lineage>
</organism>
<keyword evidence="4" id="KW-1185">Reference proteome</keyword>
<dbReference type="PANTHER" id="PTHR37542:SF3">
    <property type="entry name" value="PRION-INHIBITION AND PROPAGATION HELO DOMAIN-CONTAINING PROTEIN"/>
    <property type="match status" value="1"/>
</dbReference>
<gene>
    <name evidence="3" type="ORF">CVT26_010239</name>
</gene>
<sequence>MSVIDVALPMIERIPAIIDTGWNVYQFCRSGAQASAEKKEFEGLFRPLLLCLQTFSDTVRYDALSLRDNEKGLLEPFLSRLEGFFVRLNIQFDKIQRSAGSTLDALHWVIWGKKTFDVLIQEMQSYKEELKDFMLVLTLRRSKMRQEEERQTSKLLLKAAGTAFEQSGLMLDAVMGDRVGPPLPSDIRKFDVFIQENDDDNDHLGRVIRRRNDHYILVDKSTADTAIDDSDYRKHAAVLSLADPISMHILRCAGLIEDSRSGRPRLIYEIPYPPHTDQKWTLEMALEAGGIPLQTRFRYATEICEAVMFAHAAGLVHKTINPQNIVLLPAAKDAQDLSAFLVGFGRARLRGDFQTSIAQADHYEKEQVYQHPKRLVTNQETGRVSTFGIRHDMYSLGVVMLELGMNKDLSSFAKNDADLRKGTNAFDYHKLLLEKVPEIGEQVGPTYANVVRYCLTIDHHGPENVEGPNFEEHEEEDSSRFHDQVLSKLKKLHI</sequence>
<evidence type="ECO:0000313" key="3">
    <source>
        <dbReference type="EMBL" id="PPQ96754.1"/>
    </source>
</evidence>
<dbReference type="OrthoDB" id="1911848at2759"/>
<dbReference type="GO" id="GO:0004672">
    <property type="term" value="F:protein kinase activity"/>
    <property type="evidence" value="ECO:0007669"/>
    <property type="project" value="InterPro"/>
</dbReference>
<evidence type="ECO:0000256" key="1">
    <source>
        <dbReference type="SAM" id="MobiDB-lite"/>
    </source>
</evidence>
<name>A0A409Y139_9AGAR</name>
<evidence type="ECO:0000259" key="2">
    <source>
        <dbReference type="PROSITE" id="PS50011"/>
    </source>
</evidence>
<comment type="caution">
    <text evidence="3">The sequence shown here is derived from an EMBL/GenBank/DDBJ whole genome shotgun (WGS) entry which is preliminary data.</text>
</comment>
<dbReference type="SUPFAM" id="SSF56112">
    <property type="entry name" value="Protein kinase-like (PK-like)"/>
    <property type="match status" value="1"/>
</dbReference>
<evidence type="ECO:0000313" key="4">
    <source>
        <dbReference type="Proteomes" id="UP000284706"/>
    </source>
</evidence>
<dbReference type="PROSITE" id="PS50011">
    <property type="entry name" value="PROTEIN_KINASE_DOM"/>
    <property type="match status" value="1"/>
</dbReference>